<feature type="chain" id="PRO_5014636817" evidence="1">
    <location>
        <begin position="23"/>
        <end position="104"/>
    </location>
</feature>
<accession>A0A2M4C8A8</accession>
<feature type="signal peptide" evidence="1">
    <location>
        <begin position="1"/>
        <end position="22"/>
    </location>
</feature>
<reference evidence="2" key="1">
    <citation type="submission" date="2018-01" db="EMBL/GenBank/DDBJ databases">
        <title>An insight into the sialome of Amazonian anophelines.</title>
        <authorList>
            <person name="Ribeiro J.M."/>
            <person name="Scarpassa V."/>
            <person name="Calvo E."/>
        </authorList>
    </citation>
    <scope>NUCLEOTIDE SEQUENCE</scope>
    <source>
        <tissue evidence="2">Salivary glands</tissue>
    </source>
</reference>
<sequence length="104" mass="11646">MSLVVVSNICIWLTLHCRPVLHHEPNCSSSSNATLLAPRGTPGLGNQQLDQTGIPSRCSTRQNAPGSLNGCLWRKGEYCWWNLVKADRGILHVFLLRFFFVLIL</sequence>
<name>A0A2M4C8A8_9DIPT</name>
<protein>
    <submittedName>
        <fullName evidence="2">Putative secreted protein</fullName>
    </submittedName>
</protein>
<keyword evidence="1" id="KW-0732">Signal</keyword>
<organism evidence="2">
    <name type="scientific">Anopheles marajoara</name>
    <dbReference type="NCBI Taxonomy" id="58244"/>
    <lineage>
        <taxon>Eukaryota</taxon>
        <taxon>Metazoa</taxon>
        <taxon>Ecdysozoa</taxon>
        <taxon>Arthropoda</taxon>
        <taxon>Hexapoda</taxon>
        <taxon>Insecta</taxon>
        <taxon>Pterygota</taxon>
        <taxon>Neoptera</taxon>
        <taxon>Endopterygota</taxon>
        <taxon>Diptera</taxon>
        <taxon>Nematocera</taxon>
        <taxon>Culicoidea</taxon>
        <taxon>Culicidae</taxon>
        <taxon>Anophelinae</taxon>
        <taxon>Anopheles</taxon>
    </lineage>
</organism>
<evidence type="ECO:0000313" key="2">
    <source>
        <dbReference type="EMBL" id="MBW61567.1"/>
    </source>
</evidence>
<dbReference type="AlphaFoldDB" id="A0A2M4C8A8"/>
<proteinExistence type="predicted"/>
<evidence type="ECO:0000256" key="1">
    <source>
        <dbReference type="SAM" id="SignalP"/>
    </source>
</evidence>
<dbReference type="EMBL" id="GGFJ01012426">
    <property type="protein sequence ID" value="MBW61567.1"/>
    <property type="molecule type" value="Transcribed_RNA"/>
</dbReference>